<reference evidence="2 4" key="2">
    <citation type="journal article" date="2013" name="Nature">
        <title>Insights into bilaterian evolution from three spiralian genomes.</title>
        <authorList>
            <person name="Simakov O."/>
            <person name="Marletaz F."/>
            <person name="Cho S.J."/>
            <person name="Edsinger-Gonzales E."/>
            <person name="Havlak P."/>
            <person name="Hellsten U."/>
            <person name="Kuo D.H."/>
            <person name="Larsson T."/>
            <person name="Lv J."/>
            <person name="Arendt D."/>
            <person name="Savage R."/>
            <person name="Osoegawa K."/>
            <person name="de Jong P."/>
            <person name="Grimwood J."/>
            <person name="Chapman J.A."/>
            <person name="Shapiro H."/>
            <person name="Aerts A."/>
            <person name="Otillar R.P."/>
            <person name="Terry A.Y."/>
            <person name="Boore J.L."/>
            <person name="Grigoriev I.V."/>
            <person name="Lindberg D.R."/>
            <person name="Seaver E.C."/>
            <person name="Weisblat D.A."/>
            <person name="Putnam N.H."/>
            <person name="Rokhsar D.S."/>
        </authorList>
    </citation>
    <scope>NUCLEOTIDE SEQUENCE</scope>
    <source>
        <strain evidence="2 4">I ESC-2004</strain>
    </source>
</reference>
<dbReference type="EMBL" id="AMQN01016577">
    <property type="status" value="NOT_ANNOTATED_CDS"/>
    <property type="molecule type" value="Genomic_DNA"/>
</dbReference>
<organism evidence="2">
    <name type="scientific">Capitella teleta</name>
    <name type="common">Polychaete worm</name>
    <dbReference type="NCBI Taxonomy" id="283909"/>
    <lineage>
        <taxon>Eukaryota</taxon>
        <taxon>Metazoa</taxon>
        <taxon>Spiralia</taxon>
        <taxon>Lophotrochozoa</taxon>
        <taxon>Annelida</taxon>
        <taxon>Polychaeta</taxon>
        <taxon>Sedentaria</taxon>
        <taxon>Scolecida</taxon>
        <taxon>Capitellidae</taxon>
        <taxon>Capitella</taxon>
    </lineage>
</organism>
<dbReference type="HOGENOM" id="CLU_1476503_0_0_1"/>
<evidence type="ECO:0000313" key="3">
    <source>
        <dbReference type="EnsemblMetazoa" id="CapteP214950"/>
    </source>
</evidence>
<name>R7VGI3_CAPTE</name>
<feature type="compositionally biased region" description="Basic and acidic residues" evidence="1">
    <location>
        <begin position="121"/>
        <end position="131"/>
    </location>
</feature>
<dbReference type="OrthoDB" id="5989442at2759"/>
<evidence type="ECO:0000256" key="1">
    <source>
        <dbReference type="SAM" id="MobiDB-lite"/>
    </source>
</evidence>
<dbReference type="Proteomes" id="UP000014760">
    <property type="component" value="Unassembled WGS sequence"/>
</dbReference>
<accession>R7VGI3</accession>
<dbReference type="AlphaFoldDB" id="R7VGI3"/>
<feature type="compositionally biased region" description="Polar residues" evidence="1">
    <location>
        <begin position="144"/>
        <end position="156"/>
    </location>
</feature>
<evidence type="ECO:0000313" key="2">
    <source>
        <dbReference type="EMBL" id="ELU17963.1"/>
    </source>
</evidence>
<protein>
    <submittedName>
        <fullName evidence="2 3">Uncharacterized protein</fullName>
    </submittedName>
</protein>
<dbReference type="EnsemblMetazoa" id="CapteT214950">
    <property type="protein sequence ID" value="CapteP214950"/>
    <property type="gene ID" value="CapteG214950"/>
</dbReference>
<gene>
    <name evidence="2" type="ORF">CAPTEDRAFT_214950</name>
</gene>
<evidence type="ECO:0000313" key="4">
    <source>
        <dbReference type="Proteomes" id="UP000014760"/>
    </source>
</evidence>
<reference evidence="3" key="3">
    <citation type="submission" date="2015-06" db="UniProtKB">
        <authorList>
            <consortium name="EnsemblMetazoa"/>
        </authorList>
    </citation>
    <scope>IDENTIFICATION</scope>
</reference>
<feature type="region of interest" description="Disordered" evidence="1">
    <location>
        <begin position="118"/>
        <end position="156"/>
    </location>
</feature>
<proteinExistence type="predicted"/>
<reference evidence="4" key="1">
    <citation type="submission" date="2012-12" db="EMBL/GenBank/DDBJ databases">
        <authorList>
            <person name="Hellsten U."/>
            <person name="Grimwood J."/>
            <person name="Chapman J.A."/>
            <person name="Shapiro H."/>
            <person name="Aerts A."/>
            <person name="Otillar R.P."/>
            <person name="Terry A.Y."/>
            <person name="Boore J.L."/>
            <person name="Simakov O."/>
            <person name="Marletaz F."/>
            <person name="Cho S.-J."/>
            <person name="Edsinger-Gonzales E."/>
            <person name="Havlak P."/>
            <person name="Kuo D.-H."/>
            <person name="Larsson T."/>
            <person name="Lv J."/>
            <person name="Arendt D."/>
            <person name="Savage R."/>
            <person name="Osoegawa K."/>
            <person name="de Jong P."/>
            <person name="Lindberg D.R."/>
            <person name="Seaver E.C."/>
            <person name="Weisblat D.A."/>
            <person name="Putnam N.H."/>
            <person name="Grigoriev I.V."/>
            <person name="Rokhsar D.S."/>
        </authorList>
    </citation>
    <scope>NUCLEOTIDE SEQUENCE</scope>
    <source>
        <strain evidence="4">I ESC-2004</strain>
    </source>
</reference>
<dbReference type="EMBL" id="KB292204">
    <property type="protein sequence ID" value="ELU17963.1"/>
    <property type="molecule type" value="Genomic_DNA"/>
</dbReference>
<keyword evidence="4" id="KW-1185">Reference proteome</keyword>
<sequence length="183" mass="20071">MAKINNLITLVSPAEAAEVVEDFLLKPAESVKGLRDLDNCLKLDVQLRRNWYTAYMASLGCSTAADAMCRMMTKFASAAVWSQFSLFEAHQTHNRTVTQEAIESTLVDCLKSGLGMRPKKHEGEGCKDRGKSPGSHRAPCHKSSALTATTHDTQSPLLQSHPELGIKEIRPQYATIVACSSHE</sequence>